<evidence type="ECO:0000313" key="2">
    <source>
        <dbReference type="WBParaSite" id="Csp11.Scaffold623.g6308.t1"/>
    </source>
</evidence>
<evidence type="ECO:0000313" key="1">
    <source>
        <dbReference type="Proteomes" id="UP000095282"/>
    </source>
</evidence>
<dbReference type="Proteomes" id="UP000095282">
    <property type="component" value="Unplaced"/>
</dbReference>
<organism evidence="1 2">
    <name type="scientific">Caenorhabditis tropicalis</name>
    <dbReference type="NCBI Taxonomy" id="1561998"/>
    <lineage>
        <taxon>Eukaryota</taxon>
        <taxon>Metazoa</taxon>
        <taxon>Ecdysozoa</taxon>
        <taxon>Nematoda</taxon>
        <taxon>Chromadorea</taxon>
        <taxon>Rhabditida</taxon>
        <taxon>Rhabditina</taxon>
        <taxon>Rhabditomorpha</taxon>
        <taxon>Rhabditoidea</taxon>
        <taxon>Rhabditidae</taxon>
        <taxon>Peloderinae</taxon>
        <taxon>Caenorhabditis</taxon>
    </lineage>
</organism>
<sequence>MIAELEKEVEANFPCFIKEDGVKVGDVLNASMFLATAERIDSWSVTVTKMENLIIWTTKTEMTTLAGIADRDGSILKKFDDRWNLIGYTYNAPALEFIRMSFYVDTLCDWAGICEAPISTTTPVATNTPIPIKSMETVEKNEEGAENGKKRNGFVLVLLYISLFL</sequence>
<dbReference type="Pfam" id="PF03761">
    <property type="entry name" value="DUF316"/>
    <property type="match status" value="1"/>
</dbReference>
<dbReference type="WBParaSite" id="Csp11.Scaffold623.g6308.t1">
    <property type="protein sequence ID" value="Csp11.Scaffold623.g6308.t1"/>
    <property type="gene ID" value="Csp11.Scaffold623.g6308"/>
</dbReference>
<protein>
    <submittedName>
        <fullName evidence="2">Uncharacterized protein</fullName>
    </submittedName>
</protein>
<proteinExistence type="predicted"/>
<dbReference type="InterPro" id="IPR005514">
    <property type="entry name" value="DUF316"/>
</dbReference>
<accession>A0A1I7TIM9</accession>
<reference evidence="2" key="1">
    <citation type="submission" date="2016-11" db="UniProtKB">
        <authorList>
            <consortium name="WormBaseParasite"/>
        </authorList>
    </citation>
    <scope>IDENTIFICATION</scope>
</reference>
<name>A0A1I7TIM9_9PELO</name>
<dbReference type="AlphaFoldDB" id="A0A1I7TIM9"/>
<keyword evidence="1" id="KW-1185">Reference proteome</keyword>